<evidence type="ECO:0000313" key="3">
    <source>
        <dbReference type="Proteomes" id="UP000094236"/>
    </source>
</evidence>
<dbReference type="AlphaFoldDB" id="A0A1E4TZP9"/>
<evidence type="ECO:0000313" key="2">
    <source>
        <dbReference type="EMBL" id="ODV97207.1"/>
    </source>
</evidence>
<dbReference type="OrthoDB" id="3986846at2759"/>
<feature type="region of interest" description="Disordered" evidence="1">
    <location>
        <begin position="127"/>
        <end position="157"/>
    </location>
</feature>
<feature type="compositionally biased region" description="Low complexity" evidence="1">
    <location>
        <begin position="261"/>
        <end position="274"/>
    </location>
</feature>
<feature type="compositionally biased region" description="Basic and acidic residues" evidence="1">
    <location>
        <begin position="1"/>
        <end position="11"/>
    </location>
</feature>
<feature type="region of interest" description="Disordered" evidence="1">
    <location>
        <begin position="227"/>
        <end position="246"/>
    </location>
</feature>
<accession>A0A1E4TZP9</accession>
<protein>
    <submittedName>
        <fullName evidence="2">Uncharacterized protein</fullName>
    </submittedName>
</protein>
<feature type="compositionally biased region" description="Low complexity" evidence="1">
    <location>
        <begin position="12"/>
        <end position="23"/>
    </location>
</feature>
<feature type="compositionally biased region" description="Basic and acidic residues" evidence="1">
    <location>
        <begin position="230"/>
        <end position="240"/>
    </location>
</feature>
<feature type="region of interest" description="Disordered" evidence="1">
    <location>
        <begin position="63"/>
        <end position="91"/>
    </location>
</feature>
<feature type="compositionally biased region" description="Polar residues" evidence="1">
    <location>
        <begin position="140"/>
        <end position="152"/>
    </location>
</feature>
<feature type="region of interest" description="Disordered" evidence="1">
    <location>
        <begin position="189"/>
        <end position="209"/>
    </location>
</feature>
<feature type="compositionally biased region" description="Polar residues" evidence="1">
    <location>
        <begin position="74"/>
        <end position="89"/>
    </location>
</feature>
<keyword evidence="3" id="KW-1185">Reference proteome</keyword>
<feature type="region of interest" description="Disordered" evidence="1">
    <location>
        <begin position="1"/>
        <end position="31"/>
    </location>
</feature>
<gene>
    <name evidence="2" type="ORF">PACTADRAFT_1782</name>
</gene>
<reference evidence="3" key="1">
    <citation type="submission" date="2016-05" db="EMBL/GenBank/DDBJ databases">
        <title>Comparative genomics of biotechnologically important yeasts.</title>
        <authorList>
            <consortium name="DOE Joint Genome Institute"/>
            <person name="Riley R."/>
            <person name="Haridas S."/>
            <person name="Wolfe K.H."/>
            <person name="Lopes M.R."/>
            <person name="Hittinger C.T."/>
            <person name="Goker M."/>
            <person name="Salamov A."/>
            <person name="Wisecaver J."/>
            <person name="Long T.M."/>
            <person name="Aerts A.L."/>
            <person name="Barry K."/>
            <person name="Choi C."/>
            <person name="Clum A."/>
            <person name="Coughlan A.Y."/>
            <person name="Deshpande S."/>
            <person name="Douglass A.P."/>
            <person name="Hanson S.J."/>
            <person name="Klenk H.-P."/>
            <person name="Labutti K."/>
            <person name="Lapidus A."/>
            <person name="Lindquist E."/>
            <person name="Lipzen A."/>
            <person name="Meier-Kolthoff J.P."/>
            <person name="Ohm R.A."/>
            <person name="Otillar R.P."/>
            <person name="Pangilinan J."/>
            <person name="Peng Y."/>
            <person name="Rokas A."/>
            <person name="Rosa C.A."/>
            <person name="Scheuner C."/>
            <person name="Sibirny A.A."/>
            <person name="Slot J.C."/>
            <person name="Stielow J.B."/>
            <person name="Sun H."/>
            <person name="Kurtzman C.P."/>
            <person name="Blackwell M."/>
            <person name="Grigoriev I.V."/>
            <person name="Jeffries T.W."/>
        </authorList>
    </citation>
    <scope>NUCLEOTIDE SEQUENCE [LARGE SCALE GENOMIC DNA]</scope>
    <source>
        <strain evidence="3">NRRL Y-2460</strain>
    </source>
</reference>
<feature type="region of interest" description="Disordered" evidence="1">
    <location>
        <begin position="251"/>
        <end position="280"/>
    </location>
</feature>
<dbReference type="EMBL" id="KV454012">
    <property type="protein sequence ID" value="ODV97207.1"/>
    <property type="molecule type" value="Genomic_DNA"/>
</dbReference>
<dbReference type="Proteomes" id="UP000094236">
    <property type="component" value="Unassembled WGS sequence"/>
</dbReference>
<sequence>MERDAEAHVIGDNDNNISSYDSNAKLPSEQRRGRQFQIAARYEYNNTKNIPFRGTTAERALSQQSRLRNDSTHSFKNTTRNNSKSSFVSNHKPIPTAKVKHSLLLPYNENTVSDTVVPGNLHSNFSRYRSHSRQSSASSNYTFQTEATSTANLREKQRSIVEYQSPTLTSKSTNKNVDNWISSFSPEFELEDNKERKSNNKNWQKHHQHKKSLLNYSYTAFRSGSLESSNKLDEEGEQKVDNFFPAEQLYRTSSSPDRRTSQSQSSNASSPATNVSYLGISPSTNQLTSNKFDDVPLRTLQRQLNARDYFNNINEHEAKQSQEDSLLANKWNKIISLNDRIMLETITNDLRRLIRFNGRPVIQSIKRAVDNRYINLQSKDNEIQKITKTAKGSLHFQNKDEFLHENGKFKIGSGREQINQMWKELNDVKKISETP</sequence>
<evidence type="ECO:0000256" key="1">
    <source>
        <dbReference type="SAM" id="MobiDB-lite"/>
    </source>
</evidence>
<name>A0A1E4TZP9_PACTA</name>
<proteinExistence type="predicted"/>
<organism evidence="2 3">
    <name type="scientific">Pachysolen tannophilus NRRL Y-2460</name>
    <dbReference type="NCBI Taxonomy" id="669874"/>
    <lineage>
        <taxon>Eukaryota</taxon>
        <taxon>Fungi</taxon>
        <taxon>Dikarya</taxon>
        <taxon>Ascomycota</taxon>
        <taxon>Saccharomycotina</taxon>
        <taxon>Pichiomycetes</taxon>
        <taxon>Pachysolenaceae</taxon>
        <taxon>Pachysolen</taxon>
    </lineage>
</organism>